<accession>A0A518KCU7</accession>
<keyword evidence="1" id="KW-1133">Transmembrane helix</keyword>
<keyword evidence="1" id="KW-0472">Membrane</keyword>
<feature type="transmembrane region" description="Helical" evidence="1">
    <location>
        <begin position="12"/>
        <end position="30"/>
    </location>
</feature>
<dbReference type="AlphaFoldDB" id="A0A518KCU7"/>
<dbReference type="RefSeq" id="WP_145115150.1">
    <property type="nucleotide sequence ID" value="NZ_CP036349.1"/>
</dbReference>
<protein>
    <submittedName>
        <fullName evidence="2">Uncharacterized protein</fullName>
    </submittedName>
</protein>
<reference evidence="2 3" key="1">
    <citation type="submission" date="2019-02" db="EMBL/GenBank/DDBJ databases">
        <title>Deep-cultivation of Planctomycetes and their phenomic and genomic characterization uncovers novel biology.</title>
        <authorList>
            <person name="Wiegand S."/>
            <person name="Jogler M."/>
            <person name="Boedeker C."/>
            <person name="Pinto D."/>
            <person name="Vollmers J."/>
            <person name="Rivas-Marin E."/>
            <person name="Kohn T."/>
            <person name="Peeters S.H."/>
            <person name="Heuer A."/>
            <person name="Rast P."/>
            <person name="Oberbeckmann S."/>
            <person name="Bunk B."/>
            <person name="Jeske O."/>
            <person name="Meyerdierks A."/>
            <person name="Storesund J.E."/>
            <person name="Kallscheuer N."/>
            <person name="Luecker S."/>
            <person name="Lage O.M."/>
            <person name="Pohl T."/>
            <person name="Merkel B.J."/>
            <person name="Hornburger P."/>
            <person name="Mueller R.-W."/>
            <person name="Bruemmer F."/>
            <person name="Labrenz M."/>
            <person name="Spormann A.M."/>
            <person name="Op den Camp H."/>
            <person name="Overmann J."/>
            <person name="Amann R."/>
            <person name="Jetten M.S.M."/>
            <person name="Mascher T."/>
            <person name="Medema M.H."/>
            <person name="Devos D.P."/>
            <person name="Kaster A.-K."/>
            <person name="Ovreas L."/>
            <person name="Rohde M."/>
            <person name="Galperin M.Y."/>
            <person name="Jogler C."/>
        </authorList>
    </citation>
    <scope>NUCLEOTIDE SEQUENCE [LARGE SCALE GENOMIC DNA]</scope>
    <source>
        <strain evidence="2 3">Spa11</strain>
    </source>
</reference>
<evidence type="ECO:0000313" key="3">
    <source>
        <dbReference type="Proteomes" id="UP000316426"/>
    </source>
</evidence>
<proteinExistence type="predicted"/>
<keyword evidence="1" id="KW-0812">Transmembrane</keyword>
<evidence type="ECO:0000256" key="1">
    <source>
        <dbReference type="SAM" id="Phobius"/>
    </source>
</evidence>
<dbReference type="KEGG" id="bmei:Spa11_38410"/>
<dbReference type="EMBL" id="CP036349">
    <property type="protein sequence ID" value="QDV75621.1"/>
    <property type="molecule type" value="Genomic_DNA"/>
</dbReference>
<gene>
    <name evidence="2" type="ORF">Spa11_38410</name>
</gene>
<dbReference type="Proteomes" id="UP000316426">
    <property type="component" value="Chromosome"/>
</dbReference>
<name>A0A518KCU7_9BACT</name>
<evidence type="ECO:0000313" key="2">
    <source>
        <dbReference type="EMBL" id="QDV75621.1"/>
    </source>
</evidence>
<keyword evidence="3" id="KW-1185">Reference proteome</keyword>
<feature type="transmembrane region" description="Helical" evidence="1">
    <location>
        <begin position="42"/>
        <end position="66"/>
    </location>
</feature>
<organism evidence="2 3">
    <name type="scientific">Botrimarina mediterranea</name>
    <dbReference type="NCBI Taxonomy" id="2528022"/>
    <lineage>
        <taxon>Bacteria</taxon>
        <taxon>Pseudomonadati</taxon>
        <taxon>Planctomycetota</taxon>
        <taxon>Planctomycetia</taxon>
        <taxon>Pirellulales</taxon>
        <taxon>Lacipirellulaceae</taxon>
        <taxon>Botrimarina</taxon>
    </lineage>
</organism>
<sequence length="67" mass="7326">MEMLPLLAEVNRLLYAPPLLVAVSLVYAATRHEDMPSILRHAVRFGVGTVGFMVVVAVAIEALAFFQ</sequence>